<keyword evidence="3" id="KW-1185">Reference proteome</keyword>
<dbReference type="RefSeq" id="WP_338892893.1">
    <property type="nucleotide sequence ID" value="NZ_CP147846.1"/>
</dbReference>
<evidence type="ECO:0000259" key="1">
    <source>
        <dbReference type="Pfam" id="PF01717"/>
    </source>
</evidence>
<dbReference type="Pfam" id="PF01717">
    <property type="entry name" value="Meth_synt_2"/>
    <property type="match status" value="1"/>
</dbReference>
<accession>A0ABZ2PTZ7</accession>
<dbReference type="InterPro" id="IPR038071">
    <property type="entry name" value="UROD/MetE-like_sf"/>
</dbReference>
<reference evidence="2 3" key="1">
    <citation type="submission" date="2024-03" db="EMBL/GenBank/DDBJ databases">
        <title>Natural products discovery in diverse microorganisms through a two-stage MS feature dereplication strategy.</title>
        <authorList>
            <person name="Zhang R."/>
        </authorList>
    </citation>
    <scope>NUCLEOTIDE SEQUENCE [LARGE SCALE GENOMIC DNA]</scope>
    <source>
        <strain evidence="2 3">18930</strain>
    </source>
</reference>
<dbReference type="Proteomes" id="UP001432000">
    <property type="component" value="Chromosome"/>
</dbReference>
<dbReference type="Gene3D" id="3.20.20.210">
    <property type="match status" value="1"/>
</dbReference>
<name>A0ABZ2PTZ7_9NOCA</name>
<sequence length="339" mass="35547">MSGNVFSSLTTGLGSWPGTDVREAASIVLGELPALPHVVELPARGLGADTIGRTGALMVDVELDVRTSGYRVAQRKSLAGRRAEDLLHFDLDVLEELWETGGFAATHRVLKVQAAGPFTMAAQVELRSAHRVLTDRGAVRDFAGSLTEGLRQHCAELRSRLGVDIVVQLDEPSLPAVLAGSLSGVTRLDPVRAIPEPEALELLDSVLVGVGVPTVVHCCGADVPLELIRRSNADAAAIDVALLTAGDLDAVGEFLQAGKTLLLGLVPSVAPERIPTWREVAAPAVTLIDRLGFPRSVLATQVSVTPACGLAGATPEWSRHALELAGNVADAFQDAPDSL</sequence>
<protein>
    <submittedName>
        <fullName evidence="2">Methionine synthase</fullName>
    </submittedName>
</protein>
<dbReference type="CDD" id="cd03310">
    <property type="entry name" value="CIMS_like"/>
    <property type="match status" value="1"/>
</dbReference>
<dbReference type="SUPFAM" id="SSF51726">
    <property type="entry name" value="UROD/MetE-like"/>
    <property type="match status" value="1"/>
</dbReference>
<organism evidence="2 3">
    <name type="scientific">Rhodococcus sovatensis</name>
    <dbReference type="NCBI Taxonomy" id="1805840"/>
    <lineage>
        <taxon>Bacteria</taxon>
        <taxon>Bacillati</taxon>
        <taxon>Actinomycetota</taxon>
        <taxon>Actinomycetes</taxon>
        <taxon>Mycobacteriales</taxon>
        <taxon>Nocardiaceae</taxon>
        <taxon>Rhodococcus</taxon>
    </lineage>
</organism>
<gene>
    <name evidence="2" type="ORF">WDS16_12195</name>
</gene>
<evidence type="ECO:0000313" key="2">
    <source>
        <dbReference type="EMBL" id="WXG71171.1"/>
    </source>
</evidence>
<feature type="domain" description="Cobalamin-independent methionine synthase MetE C-terminal/archaeal" evidence="1">
    <location>
        <begin position="10"/>
        <end position="330"/>
    </location>
</feature>
<dbReference type="EMBL" id="CP147846">
    <property type="protein sequence ID" value="WXG71171.1"/>
    <property type="molecule type" value="Genomic_DNA"/>
</dbReference>
<proteinExistence type="predicted"/>
<evidence type="ECO:0000313" key="3">
    <source>
        <dbReference type="Proteomes" id="UP001432000"/>
    </source>
</evidence>
<dbReference type="InterPro" id="IPR002629">
    <property type="entry name" value="Met_Synth_C/arc"/>
</dbReference>